<accession>A0ABT3CNY7</accession>
<keyword evidence="10" id="KW-1185">Reference proteome</keyword>
<dbReference type="InterPro" id="IPR012944">
    <property type="entry name" value="SusD_RagB_dom"/>
</dbReference>
<evidence type="ECO:0000313" key="9">
    <source>
        <dbReference type="EMBL" id="MCV9385253.1"/>
    </source>
</evidence>
<evidence type="ECO:0000256" key="5">
    <source>
        <dbReference type="ARBA" id="ARBA00023237"/>
    </source>
</evidence>
<evidence type="ECO:0000259" key="8">
    <source>
        <dbReference type="Pfam" id="PF14322"/>
    </source>
</evidence>
<evidence type="ECO:0000256" key="2">
    <source>
        <dbReference type="ARBA" id="ARBA00006275"/>
    </source>
</evidence>
<dbReference type="RefSeq" id="WP_264136045.1">
    <property type="nucleotide sequence ID" value="NZ_JAOYOD010000001.1"/>
</dbReference>
<organism evidence="9 10">
    <name type="scientific">Reichenbachiella ulvae</name>
    <dbReference type="NCBI Taxonomy" id="2980104"/>
    <lineage>
        <taxon>Bacteria</taxon>
        <taxon>Pseudomonadati</taxon>
        <taxon>Bacteroidota</taxon>
        <taxon>Cytophagia</taxon>
        <taxon>Cytophagales</taxon>
        <taxon>Reichenbachiellaceae</taxon>
        <taxon>Reichenbachiella</taxon>
    </lineage>
</organism>
<evidence type="ECO:0000259" key="7">
    <source>
        <dbReference type="Pfam" id="PF07980"/>
    </source>
</evidence>
<proteinExistence type="inferred from homology"/>
<evidence type="ECO:0000256" key="1">
    <source>
        <dbReference type="ARBA" id="ARBA00004442"/>
    </source>
</evidence>
<keyword evidence="4" id="KW-0472">Membrane</keyword>
<comment type="subcellular location">
    <subcellularLocation>
        <location evidence="1">Cell outer membrane</location>
    </subcellularLocation>
</comment>
<keyword evidence="3 6" id="KW-0732">Signal</keyword>
<evidence type="ECO:0000256" key="4">
    <source>
        <dbReference type="ARBA" id="ARBA00023136"/>
    </source>
</evidence>
<sequence length="651" mass="73202">MKSYKYIALMLVSLVMAVGCHEVLDIEPQDKITAQDLFSDPAGTELYMADLYYRLPMEDLNYYAKNNRGGGFEVNYGGPNNAGEVQAMLTPWAVHSRRNIFIDGNRLKWWKVEDSEVNDNKKDASFTPWTLIRNVNAFIEIVPDLPVDDQTKTQYNGEAHFIRAFAYFGLAKRYGGVPIITESQDFEGDPEALLVARNTEQETWDFILSECDMAATNLEGIDDPNYRRATKWAALALKSRVALYAASVAKFDDKLDLVGPAVDQGLVGIPSSAAGGYYQQCIDAGEELINSGQFSLYQANPASAEEAAENYRAMFENPNLAMGTEAILIKGKSSAGDYLANNYDIWFNPHQTRNGWPHPGRYCPTLDLVDMYESYTSGGTSAPLVTTSDGDVSNYLGYDPARDYLKFDHPMDIFQGKDARLFGSVILPGMEWKGVEIVYQNGFIKPDGEFVTDTQDSYELDGVTYYTYGAETSAGYSGFDPTGENHSATGFGLKKFLSLDPVVPAWNQSFTDFMELRYAEVLLDYAEAYAESGLGTPETAGMALNALRQRAGHTNTIAVTVETVKRERLVELAFENKGYWDLIRRREFHEQFDDRNKHALVPVLDLRENPPKHIFVRKEVSSTTSQTFRHREYYRPIDNIGLNQLMQNPEW</sequence>
<dbReference type="Pfam" id="PF14322">
    <property type="entry name" value="SusD-like_3"/>
    <property type="match status" value="1"/>
</dbReference>
<evidence type="ECO:0000313" key="10">
    <source>
        <dbReference type="Proteomes" id="UP001300692"/>
    </source>
</evidence>
<dbReference type="InterPro" id="IPR033985">
    <property type="entry name" value="SusD-like_N"/>
</dbReference>
<protein>
    <submittedName>
        <fullName evidence="9">RagB/SusD family nutrient uptake outer membrane protein</fullName>
    </submittedName>
</protein>
<feature type="domain" description="RagB/SusD" evidence="7">
    <location>
        <begin position="325"/>
        <end position="651"/>
    </location>
</feature>
<keyword evidence="5" id="KW-0998">Cell outer membrane</keyword>
<reference evidence="9 10" key="1">
    <citation type="submission" date="2022-10" db="EMBL/GenBank/DDBJ databases">
        <title>Comparative genomics and taxonomic characterization of three novel marine species of genus Reichenbachiella exhibiting antioxidant and polysaccharide degradation activities.</title>
        <authorList>
            <person name="Muhammad N."/>
            <person name="Lee Y.-J."/>
            <person name="Ko J."/>
            <person name="Kim S.-G."/>
        </authorList>
    </citation>
    <scope>NUCLEOTIDE SEQUENCE [LARGE SCALE GENOMIC DNA]</scope>
    <source>
        <strain evidence="9 10">ABR2-5</strain>
    </source>
</reference>
<dbReference type="Proteomes" id="UP001300692">
    <property type="component" value="Unassembled WGS sequence"/>
</dbReference>
<comment type="caution">
    <text evidence="9">The sequence shown here is derived from an EMBL/GenBank/DDBJ whole genome shotgun (WGS) entry which is preliminary data.</text>
</comment>
<dbReference type="EMBL" id="JAOYOD010000001">
    <property type="protein sequence ID" value="MCV9385253.1"/>
    <property type="molecule type" value="Genomic_DNA"/>
</dbReference>
<dbReference type="Pfam" id="PF07980">
    <property type="entry name" value="SusD_RagB"/>
    <property type="match status" value="1"/>
</dbReference>
<dbReference type="InterPro" id="IPR011990">
    <property type="entry name" value="TPR-like_helical_dom_sf"/>
</dbReference>
<evidence type="ECO:0000256" key="6">
    <source>
        <dbReference type="SAM" id="SignalP"/>
    </source>
</evidence>
<feature type="signal peptide" evidence="6">
    <location>
        <begin position="1"/>
        <end position="17"/>
    </location>
</feature>
<name>A0ABT3CNY7_9BACT</name>
<evidence type="ECO:0000256" key="3">
    <source>
        <dbReference type="ARBA" id="ARBA00022729"/>
    </source>
</evidence>
<gene>
    <name evidence="9" type="ORF">N7U62_01190</name>
</gene>
<dbReference type="SUPFAM" id="SSF48452">
    <property type="entry name" value="TPR-like"/>
    <property type="match status" value="1"/>
</dbReference>
<dbReference type="PROSITE" id="PS51257">
    <property type="entry name" value="PROKAR_LIPOPROTEIN"/>
    <property type="match status" value="1"/>
</dbReference>
<feature type="domain" description="SusD-like N-terminal" evidence="8">
    <location>
        <begin position="94"/>
        <end position="243"/>
    </location>
</feature>
<comment type="similarity">
    <text evidence="2">Belongs to the SusD family.</text>
</comment>
<dbReference type="Gene3D" id="1.25.40.390">
    <property type="match status" value="1"/>
</dbReference>
<feature type="chain" id="PRO_5046625268" evidence="6">
    <location>
        <begin position="18"/>
        <end position="651"/>
    </location>
</feature>